<protein>
    <submittedName>
        <fullName evidence="8">Response regulator transcription factor</fullName>
    </submittedName>
</protein>
<accession>A0ABT5IBV5</accession>
<dbReference type="Pfam" id="PF00486">
    <property type="entry name" value="Trans_reg_C"/>
    <property type="match status" value="1"/>
</dbReference>
<name>A0ABT5IBV5_9CAUL</name>
<dbReference type="Gene3D" id="3.40.50.2300">
    <property type="match status" value="1"/>
</dbReference>
<dbReference type="Gene3D" id="1.10.10.10">
    <property type="entry name" value="Winged helix-like DNA-binding domain superfamily/Winged helix DNA-binding domain"/>
    <property type="match status" value="1"/>
</dbReference>
<evidence type="ECO:0000256" key="4">
    <source>
        <dbReference type="PROSITE-ProRule" id="PRU00169"/>
    </source>
</evidence>
<reference evidence="8 9" key="1">
    <citation type="submission" date="2023-01" db="EMBL/GenBank/DDBJ databases">
        <title>Novel species of the genus Asticcacaulis isolated from rivers.</title>
        <authorList>
            <person name="Lu H."/>
        </authorList>
    </citation>
    <scope>NUCLEOTIDE SEQUENCE [LARGE SCALE GENOMIC DNA]</scope>
    <source>
        <strain evidence="8 9">DXS10W</strain>
    </source>
</reference>
<feature type="domain" description="Response regulatory" evidence="6">
    <location>
        <begin position="2"/>
        <end position="116"/>
    </location>
</feature>
<feature type="domain" description="OmpR/PhoB-type" evidence="7">
    <location>
        <begin position="124"/>
        <end position="218"/>
    </location>
</feature>
<dbReference type="Pfam" id="PF00072">
    <property type="entry name" value="Response_reg"/>
    <property type="match status" value="1"/>
</dbReference>
<feature type="modified residue" description="4-aspartylphosphate" evidence="4">
    <location>
        <position position="51"/>
    </location>
</feature>
<dbReference type="PROSITE" id="PS51755">
    <property type="entry name" value="OMPR_PHOB"/>
    <property type="match status" value="1"/>
</dbReference>
<dbReference type="InterPro" id="IPR001867">
    <property type="entry name" value="OmpR/PhoB-type_DNA-bd"/>
</dbReference>
<dbReference type="SUPFAM" id="SSF52172">
    <property type="entry name" value="CheY-like"/>
    <property type="match status" value="1"/>
</dbReference>
<gene>
    <name evidence="8" type="ORF">PQU94_05130</name>
</gene>
<keyword evidence="3" id="KW-0804">Transcription</keyword>
<organism evidence="8 9">
    <name type="scientific">Asticcacaulis currens</name>
    <dbReference type="NCBI Taxonomy" id="2984210"/>
    <lineage>
        <taxon>Bacteria</taxon>
        <taxon>Pseudomonadati</taxon>
        <taxon>Pseudomonadota</taxon>
        <taxon>Alphaproteobacteria</taxon>
        <taxon>Caulobacterales</taxon>
        <taxon>Caulobacteraceae</taxon>
        <taxon>Asticcacaulis</taxon>
    </lineage>
</organism>
<dbReference type="InterPro" id="IPR036388">
    <property type="entry name" value="WH-like_DNA-bd_sf"/>
</dbReference>
<dbReference type="InterPro" id="IPR039420">
    <property type="entry name" value="WalR-like"/>
</dbReference>
<evidence type="ECO:0000259" key="6">
    <source>
        <dbReference type="PROSITE" id="PS50110"/>
    </source>
</evidence>
<dbReference type="InterPro" id="IPR001789">
    <property type="entry name" value="Sig_transdc_resp-reg_receiver"/>
</dbReference>
<evidence type="ECO:0000256" key="3">
    <source>
        <dbReference type="ARBA" id="ARBA00023163"/>
    </source>
</evidence>
<dbReference type="RefSeq" id="WP_272740412.1">
    <property type="nucleotide sequence ID" value="NZ_JAQQKW010000002.1"/>
</dbReference>
<keyword evidence="4" id="KW-0597">Phosphoprotein</keyword>
<evidence type="ECO:0000256" key="1">
    <source>
        <dbReference type="ARBA" id="ARBA00023015"/>
    </source>
</evidence>
<dbReference type="EMBL" id="JAQQKW010000002">
    <property type="protein sequence ID" value="MDC7693662.1"/>
    <property type="molecule type" value="Genomic_DNA"/>
</dbReference>
<dbReference type="Proteomes" id="UP001216595">
    <property type="component" value="Unassembled WGS sequence"/>
</dbReference>
<dbReference type="InterPro" id="IPR011006">
    <property type="entry name" value="CheY-like_superfamily"/>
</dbReference>
<dbReference type="PANTHER" id="PTHR48111:SF67">
    <property type="entry name" value="TRANSCRIPTIONAL REGULATORY PROTEIN TCTD"/>
    <property type="match status" value="1"/>
</dbReference>
<evidence type="ECO:0000256" key="5">
    <source>
        <dbReference type="PROSITE-ProRule" id="PRU01091"/>
    </source>
</evidence>
<proteinExistence type="predicted"/>
<evidence type="ECO:0000256" key="2">
    <source>
        <dbReference type="ARBA" id="ARBA00023125"/>
    </source>
</evidence>
<keyword evidence="9" id="KW-1185">Reference proteome</keyword>
<keyword evidence="2 5" id="KW-0238">DNA-binding</keyword>
<feature type="DNA-binding region" description="OmpR/PhoB-type" evidence="5">
    <location>
        <begin position="124"/>
        <end position="218"/>
    </location>
</feature>
<dbReference type="PROSITE" id="PS50110">
    <property type="entry name" value="RESPONSE_REGULATORY"/>
    <property type="match status" value="1"/>
</dbReference>
<dbReference type="SMART" id="SM00862">
    <property type="entry name" value="Trans_reg_C"/>
    <property type="match status" value="1"/>
</dbReference>
<keyword evidence="1" id="KW-0805">Transcription regulation</keyword>
<evidence type="ECO:0000313" key="9">
    <source>
        <dbReference type="Proteomes" id="UP001216595"/>
    </source>
</evidence>
<comment type="caution">
    <text evidence="8">The sequence shown here is derived from an EMBL/GenBank/DDBJ whole genome shotgun (WGS) entry which is preliminary data.</text>
</comment>
<sequence length="218" mass="24183">MQVLLIEDDRGLGAGLKAALEQLGYGVDWVLTLDEALQALDYGDFAAALLDLGLPDGDGLSLLRRLRKRGHGLPILVITARSQRDTRLQALNDGADDYVTKPYDLDELLARLRAVIRRTRGEINGAVRFGVYELDIEGRIVRQEGRPIKLTAREFRVLSLLVTRAGRWVSKTDIENGIYDDATDVESNTVESAVYGLRKKLGMETIVSARGLGYMVIR</sequence>
<dbReference type="CDD" id="cd00383">
    <property type="entry name" value="trans_reg_C"/>
    <property type="match status" value="1"/>
</dbReference>
<evidence type="ECO:0000259" key="7">
    <source>
        <dbReference type="PROSITE" id="PS51755"/>
    </source>
</evidence>
<dbReference type="SMART" id="SM00448">
    <property type="entry name" value="REC"/>
    <property type="match status" value="1"/>
</dbReference>
<evidence type="ECO:0000313" key="8">
    <source>
        <dbReference type="EMBL" id="MDC7693662.1"/>
    </source>
</evidence>
<dbReference type="PANTHER" id="PTHR48111">
    <property type="entry name" value="REGULATOR OF RPOS"/>
    <property type="match status" value="1"/>
</dbReference>